<dbReference type="OrthoDB" id="9805623at2"/>
<accession>A0A2S0VY35</accession>
<evidence type="ECO:0000259" key="2">
    <source>
        <dbReference type="Pfam" id="PF07670"/>
    </source>
</evidence>
<dbReference type="AlphaFoldDB" id="A0A2S0VY35"/>
<sequence>MLNKIWLTFFTLSFAWALVQGFVFDDGLIFQRMMQSVFDMAKLTVELAIGLIGVMAFWLGISRIAEQNGMIEKLSQWLAPFFQRVMPEIPSQHPATGHVTMNMAANMLGLDNAATPLGLKAMRSLQELNPNKDTASNAQVLFLVLNTSSITLFPITVFMYRAQQGAANPTDVFLPILLATCASTLVGFFAVCLIQRINIWQGKFLAGMALIFACFAAFLVWLISLPITTLEYQSSVWANLLLLSFIVGVLIVGHFKKIAVYQEFVEGAKEGFQVAITIIPFLLAMLVAIGLLRASGVLEGLLQLITLFIAVINGDTRFVDALPVAFLKPLSGSGARAMMVEVMNNQGADSFAGRLASIMQGSTETTFYVLAVYFGSVGIRYTRHAISCGLLADLAGISAAIGATYWFYG</sequence>
<keyword evidence="1" id="KW-0812">Transmembrane</keyword>
<name>A0A2S0VY35_9ALTE</name>
<feature type="transmembrane region" description="Helical" evidence="1">
    <location>
        <begin position="204"/>
        <end position="224"/>
    </location>
</feature>
<dbReference type="InterPro" id="IPR011642">
    <property type="entry name" value="Gate_dom"/>
</dbReference>
<feature type="transmembrane region" description="Helical" evidence="1">
    <location>
        <begin position="390"/>
        <end position="408"/>
    </location>
</feature>
<dbReference type="PIRSF" id="PIRSF036542">
    <property type="entry name" value="SpmA_SpmB"/>
    <property type="match status" value="1"/>
</dbReference>
<feature type="transmembrane region" description="Helical" evidence="1">
    <location>
        <begin position="236"/>
        <end position="253"/>
    </location>
</feature>
<feature type="domain" description="Nucleoside transporter/FeoB GTPase Gate" evidence="2">
    <location>
        <begin position="276"/>
        <end position="379"/>
    </location>
</feature>
<organism evidence="3 4">
    <name type="scientific">Saccharobesus litoralis</name>
    <dbReference type="NCBI Taxonomy" id="2172099"/>
    <lineage>
        <taxon>Bacteria</taxon>
        <taxon>Pseudomonadati</taxon>
        <taxon>Pseudomonadota</taxon>
        <taxon>Gammaproteobacteria</taxon>
        <taxon>Alteromonadales</taxon>
        <taxon>Alteromonadaceae</taxon>
        <taxon>Saccharobesus</taxon>
    </lineage>
</organism>
<keyword evidence="1" id="KW-1133">Transmembrane helix</keyword>
<keyword evidence="1" id="KW-0472">Membrane</keyword>
<dbReference type="EMBL" id="CP026604">
    <property type="protein sequence ID" value="AWB69082.1"/>
    <property type="molecule type" value="Genomic_DNA"/>
</dbReference>
<dbReference type="Pfam" id="PF07670">
    <property type="entry name" value="Gate"/>
    <property type="match status" value="2"/>
</dbReference>
<dbReference type="InterPro" id="IPR052549">
    <property type="entry name" value="SpmB"/>
</dbReference>
<feature type="transmembrane region" description="Helical" evidence="1">
    <location>
        <begin position="140"/>
        <end position="160"/>
    </location>
</feature>
<proteinExistence type="predicted"/>
<dbReference type="InterPro" id="IPR011415">
    <property type="entry name" value="SpmA_SpmB"/>
</dbReference>
<feature type="transmembrane region" description="Helical" evidence="1">
    <location>
        <begin position="172"/>
        <end position="192"/>
    </location>
</feature>
<dbReference type="GO" id="GO:0005886">
    <property type="term" value="C:plasma membrane"/>
    <property type="evidence" value="ECO:0007669"/>
    <property type="project" value="TreeGrafter"/>
</dbReference>
<evidence type="ECO:0000313" key="3">
    <source>
        <dbReference type="EMBL" id="AWB69082.1"/>
    </source>
</evidence>
<gene>
    <name evidence="3" type="ORF">C2869_18295</name>
</gene>
<dbReference type="RefSeq" id="WP_108605120.1">
    <property type="nucleotide sequence ID" value="NZ_CP026604.1"/>
</dbReference>
<dbReference type="Proteomes" id="UP000244441">
    <property type="component" value="Chromosome"/>
</dbReference>
<feature type="domain" description="Nucleoside transporter/FeoB GTPase Gate" evidence="2">
    <location>
        <begin position="49"/>
        <end position="159"/>
    </location>
</feature>
<dbReference type="KEGG" id="cate:C2869_18295"/>
<keyword evidence="4" id="KW-1185">Reference proteome</keyword>
<protein>
    <recommendedName>
        <fullName evidence="2">Nucleoside transporter/FeoB GTPase Gate domain-containing protein</fullName>
    </recommendedName>
</protein>
<dbReference type="PANTHER" id="PTHR35793:SF2">
    <property type="entry name" value="INNER MEMBRANE PROTEIN YJIG"/>
    <property type="match status" value="1"/>
</dbReference>
<evidence type="ECO:0000313" key="4">
    <source>
        <dbReference type="Proteomes" id="UP000244441"/>
    </source>
</evidence>
<dbReference type="PANTHER" id="PTHR35793">
    <property type="entry name" value="INNER MEMBRANE PROTEIN YJIG"/>
    <property type="match status" value="1"/>
</dbReference>
<evidence type="ECO:0000256" key="1">
    <source>
        <dbReference type="SAM" id="Phobius"/>
    </source>
</evidence>
<feature type="transmembrane region" description="Helical" evidence="1">
    <location>
        <begin position="45"/>
        <end position="65"/>
    </location>
</feature>
<reference evidence="3 4" key="1">
    <citation type="submission" date="2018-01" db="EMBL/GenBank/DDBJ databases">
        <title>Genome sequence of a Cantenovulum-like bacteria.</title>
        <authorList>
            <person name="Tan W.R."/>
            <person name="Lau N.-S."/>
            <person name="Go F."/>
            <person name="Amirul A.-A.A."/>
        </authorList>
    </citation>
    <scope>NUCLEOTIDE SEQUENCE [LARGE SCALE GENOMIC DNA]</scope>
    <source>
        <strain evidence="3 4">CCB-QB4</strain>
    </source>
</reference>
<feature type="transmembrane region" description="Helical" evidence="1">
    <location>
        <begin position="274"/>
        <end position="294"/>
    </location>
</feature>